<feature type="domain" description="Methyltransferase type 11" evidence="2">
    <location>
        <begin position="58"/>
        <end position="152"/>
    </location>
</feature>
<dbReference type="PANTHER" id="PTHR42912">
    <property type="entry name" value="METHYLTRANSFERASE"/>
    <property type="match status" value="1"/>
</dbReference>
<dbReference type="AlphaFoldDB" id="A0A4V3D8Y9"/>
<organism evidence="3 4">
    <name type="scientific">Actinorugispora endophytica</name>
    <dbReference type="NCBI Taxonomy" id="1605990"/>
    <lineage>
        <taxon>Bacteria</taxon>
        <taxon>Bacillati</taxon>
        <taxon>Actinomycetota</taxon>
        <taxon>Actinomycetes</taxon>
        <taxon>Streptosporangiales</taxon>
        <taxon>Nocardiopsidaceae</taxon>
        <taxon>Actinorugispora</taxon>
    </lineage>
</organism>
<keyword evidence="3" id="KW-0489">Methyltransferase</keyword>
<gene>
    <name evidence="3" type="ORF">EV190_103231</name>
</gene>
<dbReference type="GO" id="GO:0008757">
    <property type="term" value="F:S-adenosylmethionine-dependent methyltransferase activity"/>
    <property type="evidence" value="ECO:0007669"/>
    <property type="project" value="InterPro"/>
</dbReference>
<dbReference type="EMBL" id="SNYN01000003">
    <property type="protein sequence ID" value="TDQ53780.1"/>
    <property type="molecule type" value="Genomic_DNA"/>
</dbReference>
<protein>
    <submittedName>
        <fullName evidence="3">Phosphatidylethanolamine N-methyltransferase /phosphatidyl-N-methylethanolamine N-methyltransferase</fullName>
    </submittedName>
</protein>
<evidence type="ECO:0000256" key="1">
    <source>
        <dbReference type="SAM" id="MobiDB-lite"/>
    </source>
</evidence>
<dbReference type="CDD" id="cd02440">
    <property type="entry name" value="AdoMet_MTases"/>
    <property type="match status" value="1"/>
</dbReference>
<dbReference type="Proteomes" id="UP000295281">
    <property type="component" value="Unassembled WGS sequence"/>
</dbReference>
<sequence>MGGDRPERPERPLDEHTERTREQWDRMSAGYDRGAGAERWIIGDTRARLCGQARGRTLEVAVGTGRNLAFYPDDVELTAVDLSPGMLSKARAEAARLGRRVGLGEGDAQNLPFPDGSFDTVVCTLALCSIPDQAAGLAEMYRVLRPGGGLLIVDHIEYTRAPVRWIERRRGRRRAAGPRRRPMDVAVEQGFVVDRHDRLALGFFDRVAAHRPE</sequence>
<keyword evidence="3" id="KW-0808">Transferase</keyword>
<dbReference type="InterPro" id="IPR013216">
    <property type="entry name" value="Methyltransf_11"/>
</dbReference>
<evidence type="ECO:0000313" key="4">
    <source>
        <dbReference type="Proteomes" id="UP000295281"/>
    </source>
</evidence>
<evidence type="ECO:0000313" key="3">
    <source>
        <dbReference type="EMBL" id="TDQ53780.1"/>
    </source>
</evidence>
<dbReference type="PANTHER" id="PTHR42912:SF96">
    <property type="entry name" value="METHYLTRANSFERASE DOMAIN-CONTAINING PROTEIN"/>
    <property type="match status" value="1"/>
</dbReference>
<dbReference type="InterPro" id="IPR029063">
    <property type="entry name" value="SAM-dependent_MTases_sf"/>
</dbReference>
<accession>A0A4V3D8Y9</accession>
<proteinExistence type="predicted"/>
<reference evidence="3 4" key="1">
    <citation type="submission" date="2019-03" db="EMBL/GenBank/DDBJ databases">
        <title>Genomic Encyclopedia of Type Strains, Phase IV (KMG-IV): sequencing the most valuable type-strain genomes for metagenomic binning, comparative biology and taxonomic classification.</title>
        <authorList>
            <person name="Goeker M."/>
        </authorList>
    </citation>
    <scope>NUCLEOTIDE SEQUENCE [LARGE SCALE GENOMIC DNA]</scope>
    <source>
        <strain evidence="3 4">DSM 46770</strain>
    </source>
</reference>
<keyword evidence="4" id="KW-1185">Reference proteome</keyword>
<dbReference type="Gene3D" id="3.40.50.150">
    <property type="entry name" value="Vaccinia Virus protein VP39"/>
    <property type="match status" value="1"/>
</dbReference>
<comment type="caution">
    <text evidence="3">The sequence shown here is derived from an EMBL/GenBank/DDBJ whole genome shotgun (WGS) entry which is preliminary data.</text>
</comment>
<name>A0A4V3D8Y9_9ACTN</name>
<evidence type="ECO:0000259" key="2">
    <source>
        <dbReference type="Pfam" id="PF08241"/>
    </source>
</evidence>
<feature type="region of interest" description="Disordered" evidence="1">
    <location>
        <begin position="1"/>
        <end position="23"/>
    </location>
</feature>
<dbReference type="GO" id="GO:0032259">
    <property type="term" value="P:methylation"/>
    <property type="evidence" value="ECO:0007669"/>
    <property type="project" value="UniProtKB-KW"/>
</dbReference>
<dbReference type="InterPro" id="IPR050508">
    <property type="entry name" value="Methyltransf_Superfamily"/>
</dbReference>
<dbReference type="Pfam" id="PF08241">
    <property type="entry name" value="Methyltransf_11"/>
    <property type="match status" value="1"/>
</dbReference>
<dbReference type="OrthoDB" id="65624at2"/>
<dbReference type="SUPFAM" id="SSF53335">
    <property type="entry name" value="S-adenosyl-L-methionine-dependent methyltransferases"/>
    <property type="match status" value="1"/>
</dbReference>